<dbReference type="EMBL" id="CAADHY010000014">
    <property type="protein sequence ID" value="VFR19796.1"/>
    <property type="molecule type" value="Genomic_DNA"/>
</dbReference>
<accession>A0A484P2P4</accession>
<protein>
    <submittedName>
        <fullName evidence="1">Uncharacterized protein</fullName>
    </submittedName>
</protein>
<reference evidence="1" key="1">
    <citation type="submission" date="2019-03" db="EMBL/GenBank/DDBJ databases">
        <authorList>
            <person name="Danneels B."/>
        </authorList>
    </citation>
    <scope>NUCLEOTIDE SEQUENCE</scope>
</reference>
<evidence type="ECO:0000313" key="1">
    <source>
        <dbReference type="EMBL" id="VFR19796.1"/>
    </source>
</evidence>
<name>A0A484P2P4_9ZZZZ</name>
<gene>
    <name evidence="1" type="ORF">AMP9_3430</name>
</gene>
<dbReference type="AlphaFoldDB" id="A0A484P2P4"/>
<proteinExistence type="predicted"/>
<sequence>MPQLHDMTDQEMVVPPPVRTPYGWHNELVHVATGEVVQEVFDSATKLEGLDELPGYE</sequence>
<organism evidence="1">
    <name type="scientific">plant metagenome</name>
    <dbReference type="NCBI Taxonomy" id="1297885"/>
    <lineage>
        <taxon>unclassified sequences</taxon>
        <taxon>metagenomes</taxon>
        <taxon>organismal metagenomes</taxon>
    </lineage>
</organism>